<accession>A0A4P7Y0J7</accession>
<feature type="domain" description="TnsA endonuclease N-terminal" evidence="1">
    <location>
        <begin position="74"/>
        <end position="173"/>
    </location>
</feature>
<proteinExistence type="predicted"/>
<gene>
    <name evidence="2" type="ORF">E5N87_23535</name>
</gene>
<dbReference type="RefSeq" id="WP_000090709.1">
    <property type="nucleotide sequence ID" value="NZ_CP039559.1"/>
</dbReference>
<dbReference type="InterPro" id="IPR011335">
    <property type="entry name" value="Restrct_endonuc-II-like"/>
</dbReference>
<geneLocation type="plasmid" evidence="2 3">
    <name>p08-4425.1</name>
</geneLocation>
<evidence type="ECO:0000259" key="1">
    <source>
        <dbReference type="Pfam" id="PF08722"/>
    </source>
</evidence>
<name>A0A4P7Y0J7_SALET</name>
<dbReference type="InterPro" id="IPR011856">
    <property type="entry name" value="tRNA_endonuc-like_dom_sf"/>
</dbReference>
<dbReference type="GO" id="GO:0003676">
    <property type="term" value="F:nucleic acid binding"/>
    <property type="evidence" value="ECO:0007669"/>
    <property type="project" value="InterPro"/>
</dbReference>
<dbReference type="Proteomes" id="UP000297386">
    <property type="component" value="Plasmid p08-4425.1"/>
</dbReference>
<dbReference type="SUPFAM" id="SSF52980">
    <property type="entry name" value="Restriction endonuclease-like"/>
    <property type="match status" value="1"/>
</dbReference>
<evidence type="ECO:0000313" key="2">
    <source>
        <dbReference type="EMBL" id="QCF80141.1"/>
    </source>
</evidence>
<sequence>MARGRRLKSYQDYENALGDGIGLGYGQSYQPWLRAQDVRSHGNRSIVFGLKTFRNHHFFSSVESNFFYLAEFNDLVIDIREQFPLIPLLLTHQIANHLDVQHPLVRGVRGVPADVLNVMTTDFLLTLRMPGGGLRYKAIAVKQNESIPKREAEKLEIERMFWQLIDVEFQIYTGSELNHVTGQNICWATSVLRNGSEFFDKYPLDKILWRLKPDVYPIVELRAMISSIFDVDEQEAIMLLQAIIGLKMINVDLSYPILETGLIKIISNGYCIGLNANGYY</sequence>
<reference evidence="2 3" key="1">
    <citation type="submission" date="2019-04" db="EMBL/GenBank/DDBJ databases">
        <title>Complete genome sequences of Canadian Typhimurium and I 1,4,[5],12:i:-.</title>
        <authorList>
            <person name="Schonfeld J."/>
            <person name="Clark C."/>
            <person name="Johnson R."/>
            <person name="Labbe G."/>
            <person name="Liu K."/>
            <person name="Robertson J."/>
            <person name="Nash J.H.E."/>
        </authorList>
    </citation>
    <scope>NUCLEOTIDE SEQUENCE [LARGE SCALE GENOMIC DNA]</scope>
    <source>
        <strain evidence="3">84833166</strain>
        <plasmid evidence="2 3">p08-4425.1</plasmid>
    </source>
</reference>
<dbReference type="AlphaFoldDB" id="A0A4P7Y0J7"/>
<dbReference type="InterPro" id="IPR014833">
    <property type="entry name" value="TnsA_N"/>
</dbReference>
<dbReference type="Pfam" id="PF08722">
    <property type="entry name" value="Tn7_TnsA-like_N"/>
    <property type="match status" value="1"/>
</dbReference>
<organism evidence="2 3">
    <name type="scientific">Salmonella enterica subsp. enterica serovar 1,4,[5],12:i:-</name>
    <dbReference type="NCBI Taxonomy" id="2583588"/>
    <lineage>
        <taxon>Bacteria</taxon>
        <taxon>Pseudomonadati</taxon>
        <taxon>Pseudomonadota</taxon>
        <taxon>Gammaproteobacteria</taxon>
        <taxon>Enterobacterales</taxon>
        <taxon>Enterobacteriaceae</taxon>
        <taxon>Salmonella</taxon>
    </lineage>
</organism>
<dbReference type="CDD" id="cd22362">
    <property type="entry name" value="TnsA_endonuclease-like"/>
    <property type="match status" value="1"/>
</dbReference>
<protein>
    <submittedName>
        <fullName evidence="2">Transposase</fullName>
    </submittedName>
</protein>
<dbReference type="Gene3D" id="3.40.1350.10">
    <property type="match status" value="1"/>
</dbReference>
<keyword evidence="2" id="KW-0614">Plasmid</keyword>
<dbReference type="EMBL" id="CP039559">
    <property type="protein sequence ID" value="QCF80141.1"/>
    <property type="molecule type" value="Genomic_DNA"/>
</dbReference>
<evidence type="ECO:0000313" key="3">
    <source>
        <dbReference type="Proteomes" id="UP000297386"/>
    </source>
</evidence>